<evidence type="ECO:0000313" key="1">
    <source>
        <dbReference type="EMBL" id="MDM8200562.1"/>
    </source>
</evidence>
<protein>
    <submittedName>
        <fullName evidence="1">Uncharacterized protein</fullName>
    </submittedName>
</protein>
<sequence length="121" mass="13861">MDDLMARTIVENLSVGIDPLSGKTLGADDCCSNQLIQEALCVVLEHCSLESYGAQMARRFQKNRRQKTPKRKINKAINEKKREEYSRLRQLCRERKSVLEMAQAMNCSVDEVCEKLKQLAI</sequence>
<dbReference type="EMBL" id="JAUDCL010000005">
    <property type="protein sequence ID" value="MDM8200562.1"/>
    <property type="molecule type" value="Genomic_DNA"/>
</dbReference>
<name>A0ABT7UNU3_9FIRM</name>
<dbReference type="Proteomes" id="UP001529380">
    <property type="component" value="Unassembled WGS sequence"/>
</dbReference>
<organism evidence="1 2">
    <name type="scientific">Allofournierella massiliensis</name>
    <dbReference type="NCBI Taxonomy" id="1650663"/>
    <lineage>
        <taxon>Bacteria</taxon>
        <taxon>Bacillati</taxon>
        <taxon>Bacillota</taxon>
        <taxon>Clostridia</taxon>
        <taxon>Eubacteriales</taxon>
        <taxon>Oscillospiraceae</taxon>
        <taxon>Allofournierella</taxon>
    </lineage>
</organism>
<proteinExistence type="predicted"/>
<keyword evidence="2" id="KW-1185">Reference proteome</keyword>
<gene>
    <name evidence="1" type="ORF">QUW08_04525</name>
</gene>
<dbReference type="RefSeq" id="WP_289599320.1">
    <property type="nucleotide sequence ID" value="NZ_JAUDCL010000005.1"/>
</dbReference>
<accession>A0ABT7UNU3</accession>
<evidence type="ECO:0000313" key="2">
    <source>
        <dbReference type="Proteomes" id="UP001529380"/>
    </source>
</evidence>
<comment type="caution">
    <text evidence="1">The sequence shown here is derived from an EMBL/GenBank/DDBJ whole genome shotgun (WGS) entry which is preliminary data.</text>
</comment>
<reference evidence="1 2" key="1">
    <citation type="submission" date="2023-06" db="EMBL/GenBank/DDBJ databases">
        <title>Identification and characterization of horizontal gene transfer across gut microbiota members of farm animals based on homology search.</title>
        <authorList>
            <person name="Schwarzerova J."/>
            <person name="Nykrynova M."/>
            <person name="Jureckova K."/>
            <person name="Cejkova D."/>
            <person name="Rychlik I."/>
        </authorList>
    </citation>
    <scope>NUCLEOTIDE SEQUENCE [LARGE SCALE GENOMIC DNA]</scope>
    <source>
        <strain evidence="1 2">ET340</strain>
    </source>
</reference>